<dbReference type="Gene3D" id="3.40.1490.10">
    <property type="entry name" value="Bit1"/>
    <property type="match status" value="1"/>
</dbReference>
<evidence type="ECO:0008006" key="3">
    <source>
        <dbReference type="Google" id="ProtNLM"/>
    </source>
</evidence>
<dbReference type="PIRSF" id="PIRSF033736">
    <property type="entry name" value="UCP033763"/>
    <property type="match status" value="1"/>
</dbReference>
<dbReference type="InterPro" id="IPR018988">
    <property type="entry name" value="DUF2000"/>
</dbReference>
<reference evidence="1 2" key="1">
    <citation type="submission" date="2021-01" db="EMBL/GenBank/DDBJ databases">
        <title>Complete genome sequence of Erwinia rhapontici MAFF 311153.</title>
        <authorList>
            <person name="Morohoshi T."/>
            <person name="Someya N."/>
        </authorList>
    </citation>
    <scope>NUCLEOTIDE SEQUENCE [LARGE SCALE GENOMIC DNA]</scope>
    <source>
        <strain evidence="1 2">MAFF 311153</strain>
    </source>
</reference>
<dbReference type="Proteomes" id="UP000677515">
    <property type="component" value="Chromosome"/>
</dbReference>
<evidence type="ECO:0000313" key="1">
    <source>
        <dbReference type="EMBL" id="BCQ34217.1"/>
    </source>
</evidence>
<keyword evidence="2" id="KW-1185">Reference proteome</keyword>
<dbReference type="InterPro" id="IPR023476">
    <property type="entry name" value="Pep_tRNA_hydro_II_dom_sf"/>
</dbReference>
<dbReference type="Pfam" id="PF09391">
    <property type="entry name" value="DUF2000"/>
    <property type="match status" value="1"/>
</dbReference>
<dbReference type="InterPro" id="IPR017021">
    <property type="entry name" value="UCP033763"/>
</dbReference>
<gene>
    <name evidence="1" type="ORF">ERHA53_15600</name>
</gene>
<organism evidence="1 2">
    <name type="scientific">Erwinia rhapontici</name>
    <name type="common">Pectobacterium rhapontici</name>
    <dbReference type="NCBI Taxonomy" id="55212"/>
    <lineage>
        <taxon>Bacteria</taxon>
        <taxon>Pseudomonadati</taxon>
        <taxon>Pseudomonadota</taxon>
        <taxon>Gammaproteobacteria</taxon>
        <taxon>Enterobacterales</taxon>
        <taxon>Erwiniaceae</taxon>
        <taxon>Erwinia</taxon>
    </lineage>
</organism>
<dbReference type="EMBL" id="AP024329">
    <property type="protein sequence ID" value="BCQ34217.1"/>
    <property type="molecule type" value="Genomic_DNA"/>
</dbReference>
<proteinExistence type="predicted"/>
<evidence type="ECO:0000313" key="2">
    <source>
        <dbReference type="Proteomes" id="UP000677515"/>
    </source>
</evidence>
<protein>
    <recommendedName>
        <fullName evidence="3">DUF2000 family protein</fullName>
    </recommendedName>
</protein>
<accession>A0ABM7MYF6</accession>
<sequence>MMNDVRCVVVLNSALTVGKAANAAAVLSLTLGQRHPHLVGDALADASGQCYPGLIPVGIPVLSADNTQLSVLLECCEEQQFDAIIFPQEGQMTVDYAEFSAAVSQIATADLQHLGLAIAGEKKALRKLTAKLKLFG</sequence>
<name>A0ABM7MYF6_ERWRD</name>
<dbReference type="SUPFAM" id="SSF102462">
    <property type="entry name" value="Peptidyl-tRNA hydrolase II"/>
    <property type="match status" value="1"/>
</dbReference>